<dbReference type="Gene3D" id="1.25.40.20">
    <property type="entry name" value="Ankyrin repeat-containing domain"/>
    <property type="match status" value="1"/>
</dbReference>
<comment type="caution">
    <text evidence="3">The sequence shown here is derived from an EMBL/GenBank/DDBJ whole genome shotgun (WGS) entry which is preliminary data.</text>
</comment>
<evidence type="ECO:0008006" key="5">
    <source>
        <dbReference type="Google" id="ProtNLM"/>
    </source>
</evidence>
<keyword evidence="1" id="KW-0175">Coiled coil</keyword>
<organism evidence="3 4">
    <name type="scientific">Puniceicoccus vermicola</name>
    <dbReference type="NCBI Taxonomy" id="388746"/>
    <lineage>
        <taxon>Bacteria</taxon>
        <taxon>Pseudomonadati</taxon>
        <taxon>Verrucomicrobiota</taxon>
        <taxon>Opitutia</taxon>
        <taxon>Puniceicoccales</taxon>
        <taxon>Puniceicoccaceae</taxon>
        <taxon>Puniceicoccus</taxon>
    </lineage>
</organism>
<evidence type="ECO:0000313" key="4">
    <source>
        <dbReference type="Proteomes" id="UP000525652"/>
    </source>
</evidence>
<feature type="signal peptide" evidence="2">
    <location>
        <begin position="1"/>
        <end position="21"/>
    </location>
</feature>
<dbReference type="InterPro" id="IPR002110">
    <property type="entry name" value="Ankyrin_rpt"/>
</dbReference>
<evidence type="ECO:0000256" key="2">
    <source>
        <dbReference type="SAM" id="SignalP"/>
    </source>
</evidence>
<evidence type="ECO:0000256" key="1">
    <source>
        <dbReference type="SAM" id="Coils"/>
    </source>
</evidence>
<dbReference type="InterPro" id="IPR036770">
    <property type="entry name" value="Ankyrin_rpt-contain_sf"/>
</dbReference>
<gene>
    <name evidence="3" type="ORF">H5P30_14450</name>
</gene>
<reference evidence="3 4" key="1">
    <citation type="submission" date="2020-07" db="EMBL/GenBank/DDBJ databases">
        <authorList>
            <person name="Feng X."/>
        </authorList>
    </citation>
    <scope>NUCLEOTIDE SEQUENCE [LARGE SCALE GENOMIC DNA]</scope>
    <source>
        <strain evidence="3 4">JCM14086</strain>
    </source>
</reference>
<dbReference type="Proteomes" id="UP000525652">
    <property type="component" value="Unassembled WGS sequence"/>
</dbReference>
<proteinExistence type="predicted"/>
<dbReference type="SMART" id="SM00248">
    <property type="entry name" value="ANK"/>
    <property type="match status" value="3"/>
</dbReference>
<feature type="chain" id="PRO_5030920357" description="Ankyrin repeat domain-containing protein" evidence="2">
    <location>
        <begin position="22"/>
        <end position="1468"/>
    </location>
</feature>
<dbReference type="RefSeq" id="WP_185693630.1">
    <property type="nucleotide sequence ID" value="NZ_JACHVA010000111.1"/>
</dbReference>
<feature type="coiled-coil region" evidence="1">
    <location>
        <begin position="748"/>
        <end position="775"/>
    </location>
</feature>
<keyword evidence="4" id="KW-1185">Reference proteome</keyword>
<sequence>MSLLKRLLLLCAALQSFTAAASEEITEDDFIDLIYAVRLGDAEGVIAGLEKGIPVDQIDGDRRTLMWHAISAKQPEIVELLADQGYDWEKGSDGSHLLDEDFGAALQSDLETLQAYIRGSSEQLKGYIANNRFWSPWAVYISRAEPELLEYCAEIGLLPQIRSMYAVNLEQAIIEHNHEMVNFLLQKNWGAIHPSAVTIAVYYDNQKALKKLIERGFSLDLDVAKGAFLSRHRFDLGRPLVSAVMTHNLPMVERLLEAGVDPKADNDAAILWADALGNKAIYDRLLAAGSKRPEPYEFLRLEPFRQLAGSAGEAEAHNPDSYSRELGTLLNAFRPSVQRSETQAEDSSLRVAIIQQSAGLEESTALLEARLSEETAIDLVDRRQLQKLVDERLLESRLSTGSTNRIGSLVGADALLYLRSLGNHYEVRVVSTSTGLILSTHYYTGGGDFNAWIDEVAAYGILGNLHRFQIDPEEATLISIPRIGTTGSSGLARVADQLTLALGYRLGGEPGVFLLDRHELQRLQLEQGLTQEAAEFYRSAWIVDGSLEPGNESGEWVLRLRLQRGTGKEEERTTLVGDSSDPGSLIDAAAAAILEKSLTPMDPDAADIEGQIFLQRGLEASRAGLHTYALASLRTAYALGVRSSRIRQAIIQSGTDILQQIREIQDQSEVPGRMEFLAWPPLSLSRFAYDAEVERLIDIAHMLLDQIEDYIQSNRTNIQDDIGELNSINLIFYIANSVLELLTPLSDRDKHGHQIESLRARLNSLTNEAIQWAGEIDLPILRGELLTMRYRSIPYWTDDEAEAIRERKKILEQIHRPEMENISYAFFNTLQYIYENEDGWRVSAYAENFWHRSLNEMRESQFANVRLLANHIAMPVNRLAIDKRNPEEQMEQWRSLMEGLEAEQRLREYIGDFGYFTTSRPTPSLAIPGLLEFSVLSYDTFNRLQPPRDVTFSLPDEILPEGEPGIRFDDKRFLLPEIATDAEGLKRDEAIMGSRLQRLADHWQKIQSVQGTQPRRRPPHELVPESHARALSQDTMISLREQAEEIRTEMRETIADTTLSDQLESSLLSMGVPTGWGPSLFNSLFEEVERREMDSSIVEVELSVHPYIRDADFFIPALEFPEAIDNPRHYHAQATYFGNYDQSLWVVLNSGDLLQFDASGKFQQLLRPPPELKGKFVKKMVVSPERIVAEVISSKLTWYAIYDRIEKSWEVLKFEGVPQYGNAPALMGDHLVFSLIKNQDQTVDQGEAGMSVSGSRYEVVKHYNLASGEERVLVDTRRVPPVSPLDQRGGDPHMPVIRSLENDEFLIGLRQIINLNTGEWRRANREEIQTARENRGGERHGSFSFEGVTYLKPRYDKSSGQYLIRAYRTPPEILAEQQRLRSNFTEEHQFEIPFPYYPESMEPLPDEWENLNRWIRSPDPSREGVKVSENGAVLFYSPLGFTIYTAEEMEAIMEHAWDHHFPLVEPSE</sequence>
<protein>
    <recommendedName>
        <fullName evidence="5">Ankyrin repeat domain-containing protein</fullName>
    </recommendedName>
</protein>
<name>A0A7X1AZR6_9BACT</name>
<accession>A0A7X1AZR6</accession>
<dbReference type="EMBL" id="JACHVA010000111">
    <property type="protein sequence ID" value="MBC2602981.1"/>
    <property type="molecule type" value="Genomic_DNA"/>
</dbReference>
<dbReference type="SUPFAM" id="SSF48403">
    <property type="entry name" value="Ankyrin repeat"/>
    <property type="match status" value="1"/>
</dbReference>
<evidence type="ECO:0000313" key="3">
    <source>
        <dbReference type="EMBL" id="MBC2602981.1"/>
    </source>
</evidence>
<keyword evidence="2" id="KW-0732">Signal</keyword>